<name>M7XVI6_9BACT</name>
<dbReference type="Gene3D" id="3.40.50.720">
    <property type="entry name" value="NAD(P)-binding Rossmann-like Domain"/>
    <property type="match status" value="1"/>
</dbReference>
<dbReference type="EMBL" id="AMZY02000013">
    <property type="protein sequence ID" value="EMS32502.1"/>
    <property type="molecule type" value="Genomic_DNA"/>
</dbReference>
<keyword evidence="3" id="KW-1185">Reference proteome</keyword>
<accession>M7XVI6</accession>
<dbReference type="InterPro" id="IPR051783">
    <property type="entry name" value="NAD(P)-dependent_oxidoreduct"/>
</dbReference>
<protein>
    <submittedName>
        <fullName evidence="2">NAD-dependent epimerase/dehydratase</fullName>
    </submittedName>
</protein>
<dbReference type="STRING" id="1239962.C943_01229"/>
<dbReference type="RefSeq" id="WP_008628900.1">
    <property type="nucleotide sequence ID" value="NZ_AMZY02000013.1"/>
</dbReference>
<dbReference type="Proteomes" id="UP000010953">
    <property type="component" value="Unassembled WGS sequence"/>
</dbReference>
<evidence type="ECO:0000313" key="2">
    <source>
        <dbReference type="EMBL" id="EMS32502.1"/>
    </source>
</evidence>
<dbReference type="GO" id="GO:0004029">
    <property type="term" value="F:aldehyde dehydrogenase (NAD+) activity"/>
    <property type="evidence" value="ECO:0007669"/>
    <property type="project" value="TreeGrafter"/>
</dbReference>
<dbReference type="PANTHER" id="PTHR48079">
    <property type="entry name" value="PROTEIN YEEZ"/>
    <property type="match status" value="1"/>
</dbReference>
<sequence length="326" mass="36103">MSIFVTGATGYLGNRLAKKLISIGEKVNLLARNPDALGDMKSPNVRIFRGDMLDYDSVHAAMEGCQQVLHVAALARLWTKDPNDFYRINVDGTKMVLQAAKARNIEKFVHTSTGGVSGPSLSIPNTEETPRWASFNNDYEISKYLAEEEVLKAFREGLPSVIVRPTRVFGPGIASPSAGINRLISGYMKKRIVFMPYDPKKVCNYGFIDDIVDGHIQAMRVGKPGEKYFLGGENVSYESLFDLMRKNVNQIGLVLRAPKTAINTLSWIEFLLARSFEREPSITPDFVVRLGQNAACDCSKAVGQIGYKITPFEDALKTTIVSLINN</sequence>
<dbReference type="InterPro" id="IPR001509">
    <property type="entry name" value="Epimerase_deHydtase"/>
</dbReference>
<evidence type="ECO:0000259" key="1">
    <source>
        <dbReference type="Pfam" id="PF01370"/>
    </source>
</evidence>
<dbReference type="eggNOG" id="COG0451">
    <property type="taxonomic scope" value="Bacteria"/>
</dbReference>
<dbReference type="OrthoDB" id="1490291at2"/>
<dbReference type="PANTHER" id="PTHR48079:SF6">
    <property type="entry name" value="NAD(P)-BINDING DOMAIN-CONTAINING PROTEIN-RELATED"/>
    <property type="match status" value="1"/>
</dbReference>
<feature type="domain" description="NAD-dependent epimerase/dehydratase" evidence="1">
    <location>
        <begin position="3"/>
        <end position="231"/>
    </location>
</feature>
<reference evidence="2" key="1">
    <citation type="submission" date="2013-01" db="EMBL/GenBank/DDBJ databases">
        <title>Genome assembly of Mariniradius saccharolyticus AK6.</title>
        <authorList>
            <person name="Vaidya B."/>
            <person name="Khatri I."/>
            <person name="Tanuku N.R.S."/>
            <person name="Subramanian S."/>
            <person name="Pinnaka A."/>
        </authorList>
    </citation>
    <scope>NUCLEOTIDE SEQUENCE [LARGE SCALE GENOMIC DNA]</scope>
    <source>
        <strain evidence="2">AK6</strain>
    </source>
</reference>
<organism evidence="2 3">
    <name type="scientific">Mariniradius saccharolyticus AK6</name>
    <dbReference type="NCBI Taxonomy" id="1239962"/>
    <lineage>
        <taxon>Bacteria</taxon>
        <taxon>Pseudomonadati</taxon>
        <taxon>Bacteroidota</taxon>
        <taxon>Cytophagia</taxon>
        <taxon>Cytophagales</taxon>
        <taxon>Cyclobacteriaceae</taxon>
        <taxon>Mariniradius</taxon>
    </lineage>
</organism>
<dbReference type="SUPFAM" id="SSF51735">
    <property type="entry name" value="NAD(P)-binding Rossmann-fold domains"/>
    <property type="match status" value="1"/>
</dbReference>
<dbReference type="InterPro" id="IPR036291">
    <property type="entry name" value="NAD(P)-bd_dom_sf"/>
</dbReference>
<gene>
    <name evidence="2" type="ORF">C943_01229</name>
</gene>
<dbReference type="InParanoid" id="M7XVI6"/>
<dbReference type="GO" id="GO:0005737">
    <property type="term" value="C:cytoplasm"/>
    <property type="evidence" value="ECO:0007669"/>
    <property type="project" value="TreeGrafter"/>
</dbReference>
<proteinExistence type="predicted"/>
<dbReference type="Pfam" id="PF01370">
    <property type="entry name" value="Epimerase"/>
    <property type="match status" value="1"/>
</dbReference>
<evidence type="ECO:0000313" key="3">
    <source>
        <dbReference type="Proteomes" id="UP000010953"/>
    </source>
</evidence>
<comment type="caution">
    <text evidence="2">The sequence shown here is derived from an EMBL/GenBank/DDBJ whole genome shotgun (WGS) entry which is preliminary data.</text>
</comment>
<dbReference type="AlphaFoldDB" id="M7XVI6"/>